<dbReference type="PROSITE" id="PS50888">
    <property type="entry name" value="BHLH"/>
    <property type="match status" value="1"/>
</dbReference>
<evidence type="ECO:0000256" key="6">
    <source>
        <dbReference type="SAM" id="MobiDB-lite"/>
    </source>
</evidence>
<keyword evidence="3" id="KW-0805">Transcription regulation</keyword>
<evidence type="ECO:0000313" key="9">
    <source>
        <dbReference type="Proteomes" id="UP001209878"/>
    </source>
</evidence>
<keyword evidence="4" id="KW-0804">Transcription</keyword>
<comment type="subcellular location">
    <subcellularLocation>
        <location evidence="1">Nucleus</location>
    </subcellularLocation>
</comment>
<dbReference type="GO" id="GO:0046983">
    <property type="term" value="F:protein dimerization activity"/>
    <property type="evidence" value="ECO:0007669"/>
    <property type="project" value="InterPro"/>
</dbReference>
<reference evidence="8" key="1">
    <citation type="journal article" date="2023" name="Mol. Biol. Evol.">
        <title>Third-Generation Sequencing Reveals the Adaptive Role of the Epigenome in Three Deep-Sea Polychaetes.</title>
        <authorList>
            <person name="Perez M."/>
            <person name="Aroh O."/>
            <person name="Sun Y."/>
            <person name="Lan Y."/>
            <person name="Juniper S.K."/>
            <person name="Young C.R."/>
            <person name="Angers B."/>
            <person name="Qian P.Y."/>
        </authorList>
    </citation>
    <scope>NUCLEOTIDE SEQUENCE</scope>
    <source>
        <strain evidence="8">R07B-5</strain>
    </source>
</reference>
<feature type="compositionally biased region" description="Polar residues" evidence="6">
    <location>
        <begin position="109"/>
        <end position="126"/>
    </location>
</feature>
<dbReference type="Pfam" id="PF00010">
    <property type="entry name" value="HLH"/>
    <property type="match status" value="1"/>
</dbReference>
<dbReference type="GO" id="GO:0030154">
    <property type="term" value="P:cell differentiation"/>
    <property type="evidence" value="ECO:0007669"/>
    <property type="project" value="TreeGrafter"/>
</dbReference>
<sequence length="126" mass="13763">MKAQTKVCTARRCPELGVRTPPLMGPRTPTTGGESEMQACFHKLKQLVPTVPHDRKVSKVALLQHVIDYILDLEVTLDFKPSEESAKLLRTALEQSAAAAAATTRKPLSESSSRINTTHSLQVRSG</sequence>
<dbReference type="GO" id="GO:0005737">
    <property type="term" value="C:cytoplasm"/>
    <property type="evidence" value="ECO:0007669"/>
    <property type="project" value="InterPro"/>
</dbReference>
<dbReference type="SUPFAM" id="SSF47459">
    <property type="entry name" value="HLH, helix-loop-helix DNA-binding domain"/>
    <property type="match status" value="1"/>
</dbReference>
<name>A0AAD9UJ03_RIDPI</name>
<feature type="region of interest" description="Disordered" evidence="6">
    <location>
        <begin position="102"/>
        <end position="126"/>
    </location>
</feature>
<evidence type="ECO:0000256" key="2">
    <source>
        <dbReference type="ARBA" id="ARBA00022491"/>
    </source>
</evidence>
<dbReference type="InterPro" id="IPR036638">
    <property type="entry name" value="HLH_DNA-bd_sf"/>
</dbReference>
<dbReference type="GO" id="GO:0032922">
    <property type="term" value="P:circadian regulation of gene expression"/>
    <property type="evidence" value="ECO:0007669"/>
    <property type="project" value="TreeGrafter"/>
</dbReference>
<dbReference type="EMBL" id="JAODUO010000062">
    <property type="protein sequence ID" value="KAK2191022.1"/>
    <property type="molecule type" value="Genomic_DNA"/>
</dbReference>
<evidence type="ECO:0000313" key="8">
    <source>
        <dbReference type="EMBL" id="KAK2191022.1"/>
    </source>
</evidence>
<keyword evidence="9" id="KW-1185">Reference proteome</keyword>
<evidence type="ECO:0000259" key="7">
    <source>
        <dbReference type="PROSITE" id="PS50888"/>
    </source>
</evidence>
<dbReference type="GO" id="GO:0005634">
    <property type="term" value="C:nucleus"/>
    <property type="evidence" value="ECO:0007669"/>
    <property type="project" value="UniProtKB-SubCell"/>
</dbReference>
<dbReference type="AlphaFoldDB" id="A0AAD9UJ03"/>
<keyword evidence="2" id="KW-0678">Repressor</keyword>
<dbReference type="CDD" id="cd19684">
    <property type="entry name" value="bHLH_dnHLH_ID"/>
    <property type="match status" value="1"/>
</dbReference>
<dbReference type="GO" id="GO:0000122">
    <property type="term" value="P:negative regulation of transcription by RNA polymerase II"/>
    <property type="evidence" value="ECO:0007669"/>
    <property type="project" value="InterPro"/>
</dbReference>
<gene>
    <name evidence="8" type="ORF">NP493_62g02007</name>
</gene>
<dbReference type="PANTHER" id="PTHR11723">
    <property type="entry name" value="DNA-BINDING PROTEIN INHIBITOR"/>
    <property type="match status" value="1"/>
</dbReference>
<proteinExistence type="predicted"/>
<dbReference type="PANTHER" id="PTHR11723:SF17">
    <property type="entry name" value="PROTEIN EXTRA-MACROCHAETAE"/>
    <property type="match status" value="1"/>
</dbReference>
<organism evidence="8 9">
    <name type="scientific">Ridgeia piscesae</name>
    <name type="common">Tubeworm</name>
    <dbReference type="NCBI Taxonomy" id="27915"/>
    <lineage>
        <taxon>Eukaryota</taxon>
        <taxon>Metazoa</taxon>
        <taxon>Spiralia</taxon>
        <taxon>Lophotrochozoa</taxon>
        <taxon>Annelida</taxon>
        <taxon>Polychaeta</taxon>
        <taxon>Sedentaria</taxon>
        <taxon>Canalipalpata</taxon>
        <taxon>Sabellida</taxon>
        <taxon>Siboglinidae</taxon>
        <taxon>Ridgeia</taxon>
    </lineage>
</organism>
<dbReference type="InterPro" id="IPR026052">
    <property type="entry name" value="DNA-bd_prot-inh"/>
</dbReference>
<evidence type="ECO:0000256" key="3">
    <source>
        <dbReference type="ARBA" id="ARBA00023015"/>
    </source>
</evidence>
<accession>A0AAD9UJ03</accession>
<dbReference type="InterPro" id="IPR011598">
    <property type="entry name" value="bHLH_dom"/>
</dbReference>
<dbReference type="Proteomes" id="UP001209878">
    <property type="component" value="Unassembled WGS sequence"/>
</dbReference>
<evidence type="ECO:0000256" key="5">
    <source>
        <dbReference type="ARBA" id="ARBA00023242"/>
    </source>
</evidence>
<dbReference type="SMART" id="SM00353">
    <property type="entry name" value="HLH"/>
    <property type="match status" value="1"/>
</dbReference>
<feature type="domain" description="BHLH" evidence="7">
    <location>
        <begin position="21"/>
        <end position="73"/>
    </location>
</feature>
<protein>
    <recommendedName>
        <fullName evidence="7">BHLH domain-containing protein</fullName>
    </recommendedName>
</protein>
<dbReference type="Gene3D" id="4.10.280.10">
    <property type="entry name" value="Helix-loop-helix DNA-binding domain"/>
    <property type="match status" value="1"/>
</dbReference>
<comment type="caution">
    <text evidence="8">The sequence shown here is derived from an EMBL/GenBank/DDBJ whole genome shotgun (WGS) entry which is preliminary data.</text>
</comment>
<evidence type="ECO:0000256" key="1">
    <source>
        <dbReference type="ARBA" id="ARBA00004123"/>
    </source>
</evidence>
<keyword evidence="5" id="KW-0539">Nucleus</keyword>
<evidence type="ECO:0000256" key="4">
    <source>
        <dbReference type="ARBA" id="ARBA00023163"/>
    </source>
</evidence>